<dbReference type="Gene3D" id="3.90.1200.10">
    <property type="match status" value="1"/>
</dbReference>
<dbReference type="Proteomes" id="UP000093336">
    <property type="component" value="Unassembled WGS sequence"/>
</dbReference>
<evidence type="ECO:0000313" key="1">
    <source>
        <dbReference type="EMBL" id="OCH99118.1"/>
    </source>
</evidence>
<gene>
    <name evidence="1" type="ORF">A8135_09760</name>
</gene>
<accession>A0ABX2XXD4</accession>
<sequence length="401" mass="46909">MMKENYVQANDSGLFFTHDFFEFCLRKQFNDPGLTVEEVHYVPSAGEKMALELKHPKKGDHPIGVQRYNLSLVRQNQKETVSLIVKSKISERQYLQAITQAFEKCGISTATPLLDYMSQLEFMDVNQKEITIYDMQKEFDAFQKFMPACYGYFLDGSDGACVLILQYLADDYLSLDPFNVEKWTQDAIEPFINAISQLHAVWYGKTGGLREFPCFKNVLDADKMQRFTPYWHALSDAVENATLPFLTGTDYALHRQLINTIPQWRPHLDAMKKTLVQNDCVPKNVGINLNHEPKEIYIYDWEITTVHVPQRDLVEFLAYVLPHAFSKELLYSYIERHREQLALHSQHNIDKKEWHLGFLYSAYDYLIQRVLPQLVFEKLEARNIEKIYKNTRRMMSLLTGE</sequence>
<comment type="caution">
    <text evidence="1">The sequence shown here is derived from an EMBL/GenBank/DDBJ whole genome shotgun (WGS) entry which is preliminary data.</text>
</comment>
<name>A0ABX2XXD4_9GAMM</name>
<reference evidence="1 2" key="1">
    <citation type="submission" date="2016-05" db="EMBL/GenBank/DDBJ databases">
        <authorList>
            <person name="Prochazka B."/>
            <person name="Indra A."/>
            <person name="Hasenberger P."/>
            <person name="Blaschitz M."/>
            <person name="Wagner L."/>
            <person name="Wewalka G."/>
            <person name="Sorschag S."/>
            <person name="Schmid D."/>
            <person name="Ruppitsch W."/>
        </authorList>
    </citation>
    <scope>NUCLEOTIDE SEQUENCE [LARGE SCALE GENOMIC DNA]</scope>
    <source>
        <strain evidence="1 2">974010_12</strain>
    </source>
</reference>
<organism evidence="1 2">
    <name type="scientific">Legionella jamestowniensis</name>
    <dbReference type="NCBI Taxonomy" id="455"/>
    <lineage>
        <taxon>Bacteria</taxon>
        <taxon>Pseudomonadati</taxon>
        <taxon>Pseudomonadota</taxon>
        <taxon>Gammaproteobacteria</taxon>
        <taxon>Legionellales</taxon>
        <taxon>Legionellaceae</taxon>
        <taxon>Legionella</taxon>
    </lineage>
</organism>
<dbReference type="SUPFAM" id="SSF56112">
    <property type="entry name" value="Protein kinase-like (PK-like)"/>
    <property type="match status" value="1"/>
</dbReference>
<evidence type="ECO:0000313" key="2">
    <source>
        <dbReference type="Proteomes" id="UP000093336"/>
    </source>
</evidence>
<keyword evidence="2" id="KW-1185">Reference proteome</keyword>
<dbReference type="EMBL" id="LYOZ01000003">
    <property type="protein sequence ID" value="OCH99118.1"/>
    <property type="molecule type" value="Genomic_DNA"/>
</dbReference>
<protein>
    <submittedName>
        <fullName evidence="1">3-hydroxy-3-methylglutaryl-CoA reductase</fullName>
    </submittedName>
</protein>
<proteinExistence type="predicted"/>
<dbReference type="InterPro" id="IPR011009">
    <property type="entry name" value="Kinase-like_dom_sf"/>
</dbReference>